<dbReference type="RefSeq" id="WP_245894491.1">
    <property type="nucleotide sequence ID" value="NZ_PYAT01000007.1"/>
</dbReference>
<comment type="caution">
    <text evidence="2">The sequence shown here is derived from an EMBL/GenBank/DDBJ whole genome shotgun (WGS) entry which is preliminary data.</text>
</comment>
<feature type="transmembrane region" description="Helical" evidence="1">
    <location>
        <begin position="44"/>
        <end position="65"/>
    </location>
</feature>
<gene>
    <name evidence="2" type="ORF">B0H99_10730</name>
</gene>
<reference evidence="2 3" key="1">
    <citation type="submission" date="2018-03" db="EMBL/GenBank/DDBJ databases">
        <title>Genomic Encyclopedia of Type Strains, Phase III (KMG-III): the genomes of soil and plant-associated and newly described type strains.</title>
        <authorList>
            <person name="Whitman W."/>
        </authorList>
    </citation>
    <scope>NUCLEOTIDE SEQUENCE [LARGE SCALE GENOMIC DNA]</scope>
    <source>
        <strain evidence="2 3">CGMCC 1.12259</strain>
    </source>
</reference>
<organism evidence="2 3">
    <name type="scientific">Planomicrobium soli</name>
    <dbReference type="NCBI Taxonomy" id="1176648"/>
    <lineage>
        <taxon>Bacteria</taxon>
        <taxon>Bacillati</taxon>
        <taxon>Bacillota</taxon>
        <taxon>Bacilli</taxon>
        <taxon>Bacillales</taxon>
        <taxon>Caryophanaceae</taxon>
        <taxon>Planomicrobium</taxon>
    </lineage>
</organism>
<dbReference type="Proteomes" id="UP000242682">
    <property type="component" value="Unassembled WGS sequence"/>
</dbReference>
<feature type="transmembrane region" description="Helical" evidence="1">
    <location>
        <begin position="12"/>
        <end position="32"/>
    </location>
</feature>
<dbReference type="AlphaFoldDB" id="A0A2P8GQF8"/>
<protein>
    <recommendedName>
        <fullName evidence="4">PH (Pleckstrin Homology) domain-containing protein</fullName>
    </recommendedName>
</protein>
<keyword evidence="1" id="KW-1133">Transmembrane helix</keyword>
<proteinExistence type="predicted"/>
<evidence type="ECO:0000256" key="1">
    <source>
        <dbReference type="SAM" id="Phobius"/>
    </source>
</evidence>
<evidence type="ECO:0000313" key="3">
    <source>
        <dbReference type="Proteomes" id="UP000242682"/>
    </source>
</evidence>
<accession>A0A2P8GQF8</accession>
<evidence type="ECO:0008006" key="4">
    <source>
        <dbReference type="Google" id="ProtNLM"/>
    </source>
</evidence>
<dbReference type="EMBL" id="PYAT01000007">
    <property type="protein sequence ID" value="PSL36209.1"/>
    <property type="molecule type" value="Genomic_DNA"/>
</dbReference>
<evidence type="ECO:0000313" key="2">
    <source>
        <dbReference type="EMBL" id="PSL36209.1"/>
    </source>
</evidence>
<name>A0A2P8GQF8_9BACL</name>
<keyword evidence="3" id="KW-1185">Reference proteome</keyword>
<sequence>MKKSEVYRLSMTTITVFTLFGILFFSLMLMSLDEFFEGSLLESILAAISGIFFSILFTGYGIYLWKKRKQGYGFWWDDEGVVIDLNGTKVYWNEIENITLSRGYPNNLLIATVIYPHYTHHEKIRMRRKKWMPTPAHSITWYMIEKPQEFHDLLMNVWAGKRHSY</sequence>
<keyword evidence="1" id="KW-0472">Membrane</keyword>
<keyword evidence="1" id="KW-0812">Transmembrane</keyword>